<feature type="transmembrane region" description="Helical" evidence="1">
    <location>
        <begin position="45"/>
        <end position="65"/>
    </location>
</feature>
<sequence length="686" mass="77189">MNLISYFISQCGIIFSIIFDLIHAFRKVFCCSYFGCSSYDGSRRLKKFIFFSTSLLVFLVTLSLFPNEAFGQKRIYATKDDLGDGLYFGCNTSIEGFCPNFQLDVGLASDGLLDTYGEAEFGEEDQSFFGVYFFEIIDDGVGNFFYRPLVEKKIGIKLGFDNDIFGINELNSFVQSISVYATDEIGEYLLDDSGNPIKLEFDPDLIISNLKLGVSTFEIVTEQINTEFYGIRMDVDNTNGDLNDLPFLVYEFYVLGSTCDTYLDYLYTNSLNNGGGVSGTNGGVLDLKPCLVSNCPGELDVSFLFDSFSIPGDFVSIIFEFGSDVTLSSIDDILKIQPFSDNEPLGNSYLDLENVNSSLIKNGSNYSLKFPISVAFNRIKIAIIQDVKIKDLRRESGGGTLDVSFQALERIENNEFWFPAGGPITLSPEIIGYNGDVDFEWDLDPAFNSSNSSMDGNVLTIFPSDGCAPCDYVFFVSAIDPVTGCKLTKEINFKALNIRILTNIDFTLTGKLQTNKTILINWDLKNNSYFRFNKLSLERAGDDLIFSSIFNDLSLNESNIKSFIDLSPKIGNNFYRLVVDHPTIPIQVYSQVVNVINYKDESKDEYLLYPNPFVDKLFFKTNQLDLKSAYFFIHSLDGVLSKELDKEGEVYQSGVVEFNLEFLPNGFYIFTIKAPDFSRSYRILKK</sequence>
<keyword evidence="1" id="KW-0472">Membrane</keyword>
<accession>A0ABW0C235</accession>
<dbReference type="EMBL" id="JBHSKS010000028">
    <property type="protein sequence ID" value="MFC5193680.1"/>
    <property type="molecule type" value="Genomic_DNA"/>
</dbReference>
<proteinExistence type="predicted"/>
<comment type="caution">
    <text evidence="2">The sequence shown here is derived from an EMBL/GenBank/DDBJ whole genome shotgun (WGS) entry which is preliminary data.</text>
</comment>
<keyword evidence="1" id="KW-1133">Transmembrane helix</keyword>
<reference evidence="3" key="1">
    <citation type="journal article" date="2019" name="Int. J. Syst. Evol. Microbiol.">
        <title>The Global Catalogue of Microorganisms (GCM) 10K type strain sequencing project: providing services to taxonomists for standard genome sequencing and annotation.</title>
        <authorList>
            <consortium name="The Broad Institute Genomics Platform"/>
            <consortium name="The Broad Institute Genome Sequencing Center for Infectious Disease"/>
            <person name="Wu L."/>
            <person name="Ma J."/>
        </authorList>
    </citation>
    <scope>NUCLEOTIDE SEQUENCE [LARGE SCALE GENOMIC DNA]</scope>
    <source>
        <strain evidence="3">CGMCC 1.7030</strain>
    </source>
</reference>
<dbReference type="Proteomes" id="UP001596163">
    <property type="component" value="Unassembled WGS sequence"/>
</dbReference>
<evidence type="ECO:0000256" key="1">
    <source>
        <dbReference type="SAM" id="Phobius"/>
    </source>
</evidence>
<keyword evidence="1" id="KW-0812">Transmembrane</keyword>
<evidence type="ECO:0000313" key="2">
    <source>
        <dbReference type="EMBL" id="MFC5193680.1"/>
    </source>
</evidence>
<feature type="transmembrane region" description="Helical" evidence="1">
    <location>
        <begin position="6"/>
        <end position="25"/>
    </location>
</feature>
<evidence type="ECO:0000313" key="3">
    <source>
        <dbReference type="Proteomes" id="UP001596163"/>
    </source>
</evidence>
<name>A0ABW0C235_9BACT</name>
<gene>
    <name evidence="2" type="ORF">ACFPIK_18050</name>
</gene>
<organism evidence="2 3">
    <name type="scientific">Algoriphagus aquatilis</name>
    <dbReference type="NCBI Taxonomy" id="490186"/>
    <lineage>
        <taxon>Bacteria</taxon>
        <taxon>Pseudomonadati</taxon>
        <taxon>Bacteroidota</taxon>
        <taxon>Cytophagia</taxon>
        <taxon>Cytophagales</taxon>
        <taxon>Cyclobacteriaceae</taxon>
        <taxon>Algoriphagus</taxon>
    </lineage>
</organism>
<keyword evidence="3" id="KW-1185">Reference proteome</keyword>
<dbReference type="RefSeq" id="WP_377917847.1">
    <property type="nucleotide sequence ID" value="NZ_JBHSKS010000028.1"/>
</dbReference>
<protein>
    <submittedName>
        <fullName evidence="2">T9SS type A sorting domain-containing protein</fullName>
    </submittedName>
</protein>